<keyword evidence="3" id="KW-0863">Zinc-finger</keyword>
<evidence type="ECO:0000256" key="1">
    <source>
        <dbReference type="ARBA" id="ARBA00004123"/>
    </source>
</evidence>
<feature type="non-terminal residue" evidence="6">
    <location>
        <position position="184"/>
    </location>
</feature>
<sequence length="184" mass="20763">MPRTNPVEFNDVIISYEGSKPIITCRFCSKQWHNKALPRLRKHMSKCPKLPSSKYEMYGVQVRLGDHDENRERQARLSEETFRINIADSEKATLLLAEAIYSSGVPFSFVGMSSLSGVAKLTEIPQVENSAFVRFLKLLRPAYKPPGRTAIATTLLDSIYDQTKQDMKHVLQKGGEAVVNYLAV</sequence>
<dbReference type="InterPro" id="IPR052035">
    <property type="entry name" value="ZnF_BED_domain_contain"/>
</dbReference>
<reference evidence="6" key="1">
    <citation type="journal article" date="2020" name="Stud. Mycol.">
        <title>101 Dothideomycetes genomes: a test case for predicting lifestyles and emergence of pathogens.</title>
        <authorList>
            <person name="Haridas S."/>
            <person name="Albert R."/>
            <person name="Binder M."/>
            <person name="Bloem J."/>
            <person name="Labutti K."/>
            <person name="Salamov A."/>
            <person name="Andreopoulos B."/>
            <person name="Baker S."/>
            <person name="Barry K."/>
            <person name="Bills G."/>
            <person name="Bluhm B."/>
            <person name="Cannon C."/>
            <person name="Castanera R."/>
            <person name="Culley D."/>
            <person name="Daum C."/>
            <person name="Ezra D."/>
            <person name="Gonzalez J."/>
            <person name="Henrissat B."/>
            <person name="Kuo A."/>
            <person name="Liang C."/>
            <person name="Lipzen A."/>
            <person name="Lutzoni F."/>
            <person name="Magnuson J."/>
            <person name="Mondo S."/>
            <person name="Nolan M."/>
            <person name="Ohm R."/>
            <person name="Pangilinan J."/>
            <person name="Park H.-J."/>
            <person name="Ramirez L."/>
            <person name="Alfaro M."/>
            <person name="Sun H."/>
            <person name="Tritt A."/>
            <person name="Yoshinaga Y."/>
            <person name="Zwiers L.-H."/>
            <person name="Turgeon B."/>
            <person name="Goodwin S."/>
            <person name="Spatafora J."/>
            <person name="Crous P."/>
            <person name="Grigoriev I."/>
        </authorList>
    </citation>
    <scope>NUCLEOTIDE SEQUENCE</scope>
    <source>
        <strain evidence="6">CBS 107.79</strain>
    </source>
</reference>
<keyword evidence="7" id="KW-1185">Reference proteome</keyword>
<protein>
    <recommendedName>
        <fullName evidence="8">BED-type domain-containing protein</fullName>
    </recommendedName>
</protein>
<dbReference type="GO" id="GO:0008270">
    <property type="term" value="F:zinc ion binding"/>
    <property type="evidence" value="ECO:0007669"/>
    <property type="project" value="UniProtKB-KW"/>
</dbReference>
<comment type="subcellular location">
    <subcellularLocation>
        <location evidence="1">Nucleus</location>
    </subcellularLocation>
</comment>
<dbReference type="AlphaFoldDB" id="A0A6A5VUT0"/>
<evidence type="ECO:0000256" key="3">
    <source>
        <dbReference type="ARBA" id="ARBA00022771"/>
    </source>
</evidence>
<evidence type="ECO:0000313" key="6">
    <source>
        <dbReference type="EMBL" id="KAF1978626.1"/>
    </source>
</evidence>
<evidence type="ECO:0000256" key="2">
    <source>
        <dbReference type="ARBA" id="ARBA00022723"/>
    </source>
</evidence>
<dbReference type="EMBL" id="ML976660">
    <property type="protein sequence ID" value="KAF1978626.1"/>
    <property type="molecule type" value="Genomic_DNA"/>
</dbReference>
<evidence type="ECO:0000256" key="4">
    <source>
        <dbReference type="ARBA" id="ARBA00022833"/>
    </source>
</evidence>
<evidence type="ECO:0008006" key="8">
    <source>
        <dbReference type="Google" id="ProtNLM"/>
    </source>
</evidence>
<proteinExistence type="predicted"/>
<name>A0A6A5VUT0_9PLEO</name>
<dbReference type="OrthoDB" id="2443487at2759"/>
<dbReference type="Proteomes" id="UP000800036">
    <property type="component" value="Unassembled WGS sequence"/>
</dbReference>
<evidence type="ECO:0000256" key="5">
    <source>
        <dbReference type="ARBA" id="ARBA00023242"/>
    </source>
</evidence>
<dbReference type="PANTHER" id="PTHR46481">
    <property type="entry name" value="ZINC FINGER BED DOMAIN-CONTAINING PROTEIN 4"/>
    <property type="match status" value="1"/>
</dbReference>
<dbReference type="GO" id="GO:0005634">
    <property type="term" value="C:nucleus"/>
    <property type="evidence" value="ECO:0007669"/>
    <property type="project" value="UniProtKB-SubCell"/>
</dbReference>
<keyword evidence="5" id="KW-0539">Nucleus</keyword>
<gene>
    <name evidence="6" type="ORF">BU23DRAFT_550040</name>
</gene>
<dbReference type="PANTHER" id="PTHR46481:SF10">
    <property type="entry name" value="ZINC FINGER BED DOMAIN-CONTAINING PROTEIN 39"/>
    <property type="match status" value="1"/>
</dbReference>
<keyword evidence="2" id="KW-0479">Metal-binding</keyword>
<accession>A0A6A5VUT0</accession>
<evidence type="ECO:0000313" key="7">
    <source>
        <dbReference type="Proteomes" id="UP000800036"/>
    </source>
</evidence>
<organism evidence="6 7">
    <name type="scientific">Bimuria novae-zelandiae CBS 107.79</name>
    <dbReference type="NCBI Taxonomy" id="1447943"/>
    <lineage>
        <taxon>Eukaryota</taxon>
        <taxon>Fungi</taxon>
        <taxon>Dikarya</taxon>
        <taxon>Ascomycota</taxon>
        <taxon>Pezizomycotina</taxon>
        <taxon>Dothideomycetes</taxon>
        <taxon>Pleosporomycetidae</taxon>
        <taxon>Pleosporales</taxon>
        <taxon>Massarineae</taxon>
        <taxon>Didymosphaeriaceae</taxon>
        <taxon>Bimuria</taxon>
    </lineage>
</organism>
<keyword evidence="4" id="KW-0862">Zinc</keyword>